<dbReference type="InterPro" id="IPR002104">
    <property type="entry name" value="Integrase_catalytic"/>
</dbReference>
<evidence type="ECO:0000256" key="1">
    <source>
        <dbReference type="ARBA" id="ARBA00003283"/>
    </source>
</evidence>
<dbReference type="CDD" id="cd00093">
    <property type="entry name" value="HTH_XRE"/>
    <property type="match status" value="1"/>
</dbReference>
<dbReference type="GO" id="GO:0006310">
    <property type="term" value="P:DNA recombination"/>
    <property type="evidence" value="ECO:0007669"/>
    <property type="project" value="UniProtKB-KW"/>
</dbReference>
<dbReference type="InterPro" id="IPR010982">
    <property type="entry name" value="Lambda_DNA-bd_dom_sf"/>
</dbReference>
<dbReference type="Pfam" id="PF01381">
    <property type="entry name" value="HTH_3"/>
    <property type="match status" value="1"/>
</dbReference>
<dbReference type="AlphaFoldDB" id="A0A1K1MWX5"/>
<dbReference type="Pfam" id="PF00589">
    <property type="entry name" value="Phage_integrase"/>
    <property type="match status" value="1"/>
</dbReference>
<dbReference type="PROSITE" id="PS51898">
    <property type="entry name" value="TYR_RECOMBINASE"/>
    <property type="match status" value="1"/>
</dbReference>
<evidence type="ECO:0000256" key="6">
    <source>
        <dbReference type="PROSITE-ProRule" id="PRU01248"/>
    </source>
</evidence>
<evidence type="ECO:0000256" key="4">
    <source>
        <dbReference type="ARBA" id="ARBA00023125"/>
    </source>
</evidence>
<proteinExistence type="inferred from homology"/>
<dbReference type="InterPro" id="IPR013762">
    <property type="entry name" value="Integrase-like_cat_sf"/>
</dbReference>
<dbReference type="Pfam" id="PF14659">
    <property type="entry name" value="Phage_int_SAM_3"/>
    <property type="match status" value="1"/>
</dbReference>
<dbReference type="InterPro" id="IPR050090">
    <property type="entry name" value="Tyrosine_recombinase_XerCD"/>
</dbReference>
<sequence length="479" mass="55270">MANITARKNKNGEITSYRIRVFTGRDIDGKQKMKTLSWTPPEGMTQFQINKEIKAIAADFEKKCNNETSIDDNITFKELTDIWIKDYAETNLKKTTFLSYKQQLIYVNKEIGHLKINKINPITLSSLYAKMLKKKVTVNMTCSPVIDFQNYIYTYNRDKGRKTVTDNSSLMTQSELSRKSGVSLATIKSILKGNNITIECAKKICDALKLNYKKSFSETEKKTMEASTVKRYHAMISSIMSFAVYQGVIESNPCSRVRPPKVEKKEAEYLEEDEMVNLMDALDKYAPEHYKTLIPFLLFTGLRRGEMSGLEWRDIDFDNNIVHIRRNVIYMKETGIYEDTPKNKYSNRKIKVSDYVMQMLMKYREWQDYQRENVGSKWIESGKVFTGVTGKPLHPSTPSKWFRSFNLKYGLKPIHLHTLRHTSATMMIMNGIPLNEISKRLGHNCASTTSNIYCHVIEEADQKAAEALDNAILSKLKRA</sequence>
<dbReference type="Proteomes" id="UP000183461">
    <property type="component" value="Unassembled WGS sequence"/>
</dbReference>
<dbReference type="RefSeq" id="WP_072299802.1">
    <property type="nucleotide sequence ID" value="NZ_FPIP01000003.1"/>
</dbReference>
<feature type="domain" description="HTH cro/C1-type" evidence="7">
    <location>
        <begin position="171"/>
        <end position="215"/>
    </location>
</feature>
<feature type="domain" description="Core-binding (CB)" evidence="9">
    <location>
        <begin position="74"/>
        <end position="153"/>
    </location>
</feature>
<dbReference type="Gene3D" id="1.10.150.130">
    <property type="match status" value="1"/>
</dbReference>
<evidence type="ECO:0000259" key="7">
    <source>
        <dbReference type="PROSITE" id="PS50943"/>
    </source>
</evidence>
<dbReference type="InterPro" id="IPR001387">
    <property type="entry name" value="Cro/C1-type_HTH"/>
</dbReference>
<dbReference type="InterPro" id="IPR004107">
    <property type="entry name" value="Integrase_SAM-like_N"/>
</dbReference>
<comment type="function">
    <text evidence="1">Site-specific tyrosine recombinase, which acts by catalyzing the cutting and rejoining of the recombining DNA molecules.</text>
</comment>
<dbReference type="PROSITE" id="PS50943">
    <property type="entry name" value="HTH_CROC1"/>
    <property type="match status" value="1"/>
</dbReference>
<organism evidence="10 11">
    <name type="scientific">Ruminococcus flavefaciens</name>
    <dbReference type="NCBI Taxonomy" id="1265"/>
    <lineage>
        <taxon>Bacteria</taxon>
        <taxon>Bacillati</taxon>
        <taxon>Bacillota</taxon>
        <taxon>Clostridia</taxon>
        <taxon>Eubacteriales</taxon>
        <taxon>Oscillospiraceae</taxon>
        <taxon>Ruminococcus</taxon>
    </lineage>
</organism>
<gene>
    <name evidence="10" type="ORF">SAMN02910280_1466</name>
</gene>
<evidence type="ECO:0000313" key="10">
    <source>
        <dbReference type="EMBL" id="SFW27607.1"/>
    </source>
</evidence>
<accession>A0A1K1MWX5</accession>
<evidence type="ECO:0000256" key="3">
    <source>
        <dbReference type="ARBA" id="ARBA00022908"/>
    </source>
</evidence>
<keyword evidence="4 6" id="KW-0238">DNA-binding</keyword>
<dbReference type="InterPro" id="IPR010998">
    <property type="entry name" value="Integrase_recombinase_N"/>
</dbReference>
<dbReference type="GO" id="GO:0015074">
    <property type="term" value="P:DNA integration"/>
    <property type="evidence" value="ECO:0007669"/>
    <property type="project" value="UniProtKB-KW"/>
</dbReference>
<evidence type="ECO:0000256" key="5">
    <source>
        <dbReference type="ARBA" id="ARBA00023172"/>
    </source>
</evidence>
<dbReference type="InterPro" id="IPR044068">
    <property type="entry name" value="CB"/>
</dbReference>
<dbReference type="PANTHER" id="PTHR30349">
    <property type="entry name" value="PHAGE INTEGRASE-RELATED"/>
    <property type="match status" value="1"/>
</dbReference>
<dbReference type="SUPFAM" id="SSF47413">
    <property type="entry name" value="lambda repressor-like DNA-binding domains"/>
    <property type="match status" value="1"/>
</dbReference>
<dbReference type="Gene3D" id="1.10.260.40">
    <property type="entry name" value="lambda repressor-like DNA-binding domains"/>
    <property type="match status" value="1"/>
</dbReference>
<dbReference type="Gene3D" id="1.10.443.10">
    <property type="entry name" value="Intergrase catalytic core"/>
    <property type="match status" value="1"/>
</dbReference>
<evidence type="ECO:0000313" key="11">
    <source>
        <dbReference type="Proteomes" id="UP000183461"/>
    </source>
</evidence>
<keyword evidence="5" id="KW-0233">DNA recombination</keyword>
<dbReference type="InterPro" id="IPR011010">
    <property type="entry name" value="DNA_brk_join_enz"/>
</dbReference>
<evidence type="ECO:0000259" key="8">
    <source>
        <dbReference type="PROSITE" id="PS51898"/>
    </source>
</evidence>
<keyword evidence="3" id="KW-0229">DNA integration</keyword>
<name>A0A1K1MWX5_RUMFL</name>
<reference evidence="10 11" key="1">
    <citation type="submission" date="2016-11" db="EMBL/GenBank/DDBJ databases">
        <authorList>
            <person name="Jaros S."/>
            <person name="Januszkiewicz K."/>
            <person name="Wedrychowicz H."/>
        </authorList>
    </citation>
    <scope>NUCLEOTIDE SEQUENCE [LARGE SCALE GENOMIC DNA]</scope>
    <source>
        <strain evidence="10 11">YL228</strain>
    </source>
</reference>
<feature type="domain" description="Tyr recombinase" evidence="8">
    <location>
        <begin position="265"/>
        <end position="466"/>
    </location>
</feature>
<dbReference type="PROSITE" id="PS51900">
    <property type="entry name" value="CB"/>
    <property type="match status" value="1"/>
</dbReference>
<protein>
    <submittedName>
        <fullName evidence="10">Site-specific recombinase XerD</fullName>
    </submittedName>
</protein>
<dbReference type="CDD" id="cd01189">
    <property type="entry name" value="INT_ICEBs1_C_like"/>
    <property type="match status" value="1"/>
</dbReference>
<dbReference type="GO" id="GO:0003677">
    <property type="term" value="F:DNA binding"/>
    <property type="evidence" value="ECO:0007669"/>
    <property type="project" value="UniProtKB-UniRule"/>
</dbReference>
<dbReference type="PANTHER" id="PTHR30349:SF91">
    <property type="entry name" value="INTA PROTEIN"/>
    <property type="match status" value="1"/>
</dbReference>
<evidence type="ECO:0000256" key="2">
    <source>
        <dbReference type="ARBA" id="ARBA00008857"/>
    </source>
</evidence>
<dbReference type="SUPFAM" id="SSF56349">
    <property type="entry name" value="DNA breaking-rejoining enzymes"/>
    <property type="match status" value="2"/>
</dbReference>
<comment type="similarity">
    <text evidence="2">Belongs to the 'phage' integrase family.</text>
</comment>
<dbReference type="EMBL" id="FPIP01000003">
    <property type="protein sequence ID" value="SFW27607.1"/>
    <property type="molecule type" value="Genomic_DNA"/>
</dbReference>
<evidence type="ECO:0000259" key="9">
    <source>
        <dbReference type="PROSITE" id="PS51900"/>
    </source>
</evidence>